<accession>A0ABS2WC63</accession>
<dbReference type="Pfam" id="PF01697">
    <property type="entry name" value="Glyco_transf_92"/>
    <property type="match status" value="1"/>
</dbReference>
<name>A0ABS2WC63_9GAMM</name>
<comment type="subcellular location">
    <subcellularLocation>
        <location evidence="1">Membrane</location>
        <topology evidence="1">Single-pass membrane protein</topology>
    </subcellularLocation>
</comment>
<proteinExistence type="predicted"/>
<keyword evidence="5" id="KW-1133">Transmembrane helix</keyword>
<keyword evidence="8" id="KW-1185">Reference proteome</keyword>
<dbReference type="Proteomes" id="UP000760472">
    <property type="component" value="Unassembled WGS sequence"/>
</dbReference>
<dbReference type="PANTHER" id="PTHR21461:SF69">
    <property type="entry name" value="GLYCOSYLTRANSFERASE FAMILY 92 PROTEIN"/>
    <property type="match status" value="1"/>
</dbReference>
<dbReference type="CDD" id="cd00761">
    <property type="entry name" value="Glyco_tranf_GTA_type"/>
    <property type="match status" value="1"/>
</dbReference>
<sequence length="297" mass="34310">MFRFLKKKVKSSLAIGAIFRNEKEYILEWIAWHQSQGVDKFIIYDNESDDGTFELLKSLAERSIIDLYSIGREGKPQIIAYQKILQDYKDKVELITFIDADEFLVPYGDYKAADHIAELFSDDSVGGLAINWRIYGTSDQEHCLDGFVIDRFTKAASDERSRNHYIKSVYRPELIKDIYPHRAVLDKNYRYINTSGDNVLFATYEGGIKPVASGATSGVTYDICDKRLRVNHYALKSKEEFIKKKKHRGDVMFGARQVKGDSYFKEFDLNDIDFPLSGLHYDNFKNKYDSLLVLIGH</sequence>
<dbReference type="RefSeq" id="WP_205214242.1">
    <property type="nucleotide sequence ID" value="NZ_JAFFZP010000036.1"/>
</dbReference>
<dbReference type="EMBL" id="JAFFZP010000036">
    <property type="protein sequence ID" value="MBN0989288.1"/>
    <property type="molecule type" value="Genomic_DNA"/>
</dbReference>
<evidence type="ECO:0000313" key="8">
    <source>
        <dbReference type="Proteomes" id="UP000760472"/>
    </source>
</evidence>
<evidence type="ECO:0000256" key="6">
    <source>
        <dbReference type="ARBA" id="ARBA00023136"/>
    </source>
</evidence>
<dbReference type="InterPro" id="IPR008166">
    <property type="entry name" value="Glyco_transf_92"/>
</dbReference>
<evidence type="ECO:0000256" key="4">
    <source>
        <dbReference type="ARBA" id="ARBA00022692"/>
    </source>
</evidence>
<evidence type="ECO:0000256" key="2">
    <source>
        <dbReference type="ARBA" id="ARBA00022676"/>
    </source>
</evidence>
<keyword evidence="2" id="KW-0328">Glycosyltransferase</keyword>
<dbReference type="SUPFAM" id="SSF53448">
    <property type="entry name" value="Nucleotide-diphospho-sugar transferases"/>
    <property type="match status" value="1"/>
</dbReference>
<evidence type="ECO:0000256" key="5">
    <source>
        <dbReference type="ARBA" id="ARBA00022989"/>
    </source>
</evidence>
<organism evidence="7 8">
    <name type="scientific">Amphritea pacifica</name>
    <dbReference type="NCBI Taxonomy" id="2811233"/>
    <lineage>
        <taxon>Bacteria</taxon>
        <taxon>Pseudomonadati</taxon>
        <taxon>Pseudomonadota</taxon>
        <taxon>Gammaproteobacteria</taxon>
        <taxon>Oceanospirillales</taxon>
        <taxon>Oceanospirillaceae</taxon>
        <taxon>Amphritea</taxon>
    </lineage>
</organism>
<gene>
    <name evidence="7" type="ORF">JW498_18105</name>
</gene>
<dbReference type="InterPro" id="IPR029044">
    <property type="entry name" value="Nucleotide-diphossugar_trans"/>
</dbReference>
<keyword evidence="4" id="KW-0812">Transmembrane</keyword>
<protein>
    <submittedName>
        <fullName evidence="7">Glycosyltransferase family 2 protein</fullName>
    </submittedName>
</protein>
<reference evidence="7 8" key="1">
    <citation type="submission" date="2021-02" db="EMBL/GenBank/DDBJ databases">
        <title>A novel species of genus Amphritea isolated from a fishpond in China.</title>
        <authorList>
            <person name="Lu H."/>
        </authorList>
    </citation>
    <scope>NUCLEOTIDE SEQUENCE [LARGE SCALE GENOMIC DNA]</scope>
    <source>
        <strain evidence="7 8">RP18W</strain>
    </source>
</reference>
<dbReference type="PANTHER" id="PTHR21461">
    <property type="entry name" value="GLYCOSYLTRANSFERASE FAMILY 92 PROTEIN"/>
    <property type="match status" value="1"/>
</dbReference>
<dbReference type="Gene3D" id="3.90.550.10">
    <property type="entry name" value="Spore Coat Polysaccharide Biosynthesis Protein SpsA, Chain A"/>
    <property type="match status" value="1"/>
</dbReference>
<comment type="caution">
    <text evidence="7">The sequence shown here is derived from an EMBL/GenBank/DDBJ whole genome shotgun (WGS) entry which is preliminary data.</text>
</comment>
<evidence type="ECO:0000313" key="7">
    <source>
        <dbReference type="EMBL" id="MBN0989288.1"/>
    </source>
</evidence>
<evidence type="ECO:0000256" key="1">
    <source>
        <dbReference type="ARBA" id="ARBA00004167"/>
    </source>
</evidence>
<keyword evidence="3" id="KW-0808">Transferase</keyword>
<evidence type="ECO:0000256" key="3">
    <source>
        <dbReference type="ARBA" id="ARBA00022679"/>
    </source>
</evidence>
<keyword evidence="6" id="KW-0472">Membrane</keyword>